<accession>A0AAD8SHV7</accession>
<proteinExistence type="predicted"/>
<feature type="region of interest" description="Disordered" evidence="1">
    <location>
        <begin position="221"/>
        <end position="294"/>
    </location>
</feature>
<sequence length="394" mass="44054">MSSSNSSSIDGMEGDMIAAFQTEYEEEMLNEEEEPRRPRRRREFIRRDRLGAHDRLFEDYFADDCNYPPSYFRRSDCAQSAWRKDVECAFGVLKARFNILAVLGRTYSRRTLGLIMRACVILHNMIIDDERGCMTSGPVRSWGHLSETVSIRSRVAEKMKAVKTLAYREPPLLPIPCLLFSPNRRLLSSSPIHGVQSRQVEQHDAGLQTVRWGEVVVSPGRRCSRSRRRTKKHGGSSWRLPCGRLLESRGRGRGSEEAGCRRRRGGAGAGRWSREGRPAGAPPRPTSAAAQAPPLFSMSRERGLAQPEDGGHERATARGEEVRVVAGQAGEDDQATARFTFRLDDDNSNASNGGFKQPKVRVIRSLSSLLEISLPAVVAANECAIRSEEEKKNL</sequence>
<evidence type="ECO:0000313" key="3">
    <source>
        <dbReference type="Proteomes" id="UP001231189"/>
    </source>
</evidence>
<protein>
    <recommendedName>
        <fullName evidence="4">Nuclease HARBI1</fullName>
    </recommendedName>
</protein>
<comment type="caution">
    <text evidence="2">The sequence shown here is derived from an EMBL/GenBank/DDBJ whole genome shotgun (WGS) entry which is preliminary data.</text>
</comment>
<dbReference type="Proteomes" id="UP001231189">
    <property type="component" value="Unassembled WGS sequence"/>
</dbReference>
<dbReference type="Pfam" id="PF04827">
    <property type="entry name" value="Plant_tran"/>
    <property type="match status" value="1"/>
</dbReference>
<dbReference type="InterPro" id="IPR006912">
    <property type="entry name" value="Harbinger_derived_prot"/>
</dbReference>
<dbReference type="PANTHER" id="PTHR47150:SF5">
    <property type="entry name" value="OS07G0546750 PROTEIN"/>
    <property type="match status" value="1"/>
</dbReference>
<dbReference type="AlphaFoldDB" id="A0AAD8SHV7"/>
<gene>
    <name evidence="2" type="ORF">QYE76_069373</name>
</gene>
<feature type="compositionally biased region" description="Basic and acidic residues" evidence="1">
    <location>
        <begin position="246"/>
        <end position="260"/>
    </location>
</feature>
<keyword evidence="3" id="KW-1185">Reference proteome</keyword>
<reference evidence="2" key="1">
    <citation type="submission" date="2023-07" db="EMBL/GenBank/DDBJ databases">
        <title>A chromosome-level genome assembly of Lolium multiflorum.</title>
        <authorList>
            <person name="Chen Y."/>
            <person name="Copetti D."/>
            <person name="Kolliker R."/>
            <person name="Studer B."/>
        </authorList>
    </citation>
    <scope>NUCLEOTIDE SEQUENCE</scope>
    <source>
        <strain evidence="2">02402/16</strain>
        <tissue evidence="2">Leaf</tissue>
    </source>
</reference>
<feature type="compositionally biased region" description="Basic residues" evidence="1">
    <location>
        <begin position="222"/>
        <end position="234"/>
    </location>
</feature>
<evidence type="ECO:0008006" key="4">
    <source>
        <dbReference type="Google" id="ProtNLM"/>
    </source>
</evidence>
<evidence type="ECO:0000313" key="2">
    <source>
        <dbReference type="EMBL" id="KAK1651568.1"/>
    </source>
</evidence>
<evidence type="ECO:0000256" key="1">
    <source>
        <dbReference type="SAM" id="MobiDB-lite"/>
    </source>
</evidence>
<dbReference type="EMBL" id="JAUUTY010000004">
    <property type="protein sequence ID" value="KAK1651568.1"/>
    <property type="molecule type" value="Genomic_DNA"/>
</dbReference>
<dbReference type="PANTHER" id="PTHR47150">
    <property type="entry name" value="OS12G0169200 PROTEIN"/>
    <property type="match status" value="1"/>
</dbReference>
<name>A0AAD8SHV7_LOLMU</name>
<organism evidence="2 3">
    <name type="scientific">Lolium multiflorum</name>
    <name type="common">Italian ryegrass</name>
    <name type="synonym">Lolium perenne subsp. multiflorum</name>
    <dbReference type="NCBI Taxonomy" id="4521"/>
    <lineage>
        <taxon>Eukaryota</taxon>
        <taxon>Viridiplantae</taxon>
        <taxon>Streptophyta</taxon>
        <taxon>Embryophyta</taxon>
        <taxon>Tracheophyta</taxon>
        <taxon>Spermatophyta</taxon>
        <taxon>Magnoliopsida</taxon>
        <taxon>Liliopsida</taxon>
        <taxon>Poales</taxon>
        <taxon>Poaceae</taxon>
        <taxon>BOP clade</taxon>
        <taxon>Pooideae</taxon>
        <taxon>Poodae</taxon>
        <taxon>Poeae</taxon>
        <taxon>Poeae Chloroplast Group 2 (Poeae type)</taxon>
        <taxon>Loliodinae</taxon>
        <taxon>Loliinae</taxon>
        <taxon>Lolium</taxon>
    </lineage>
</organism>